<comment type="caution">
    <text evidence="2">The sequence shown here is derived from an EMBL/GenBank/DDBJ whole genome shotgun (WGS) entry which is preliminary data.</text>
</comment>
<feature type="transmembrane region" description="Helical" evidence="1">
    <location>
        <begin position="105"/>
        <end position="128"/>
    </location>
</feature>
<feature type="transmembrane region" description="Helical" evidence="1">
    <location>
        <begin position="134"/>
        <end position="156"/>
    </location>
</feature>
<dbReference type="EMBL" id="MCGH01000002">
    <property type="protein sequence ID" value="ODM07515.1"/>
    <property type="molecule type" value="Genomic_DNA"/>
</dbReference>
<dbReference type="AlphaFoldDB" id="A0A1E3AFJ7"/>
<name>A0A1E3AFJ7_9FIRM</name>
<feature type="transmembrane region" description="Helical" evidence="1">
    <location>
        <begin position="60"/>
        <end position="84"/>
    </location>
</feature>
<feature type="transmembrane region" description="Helical" evidence="1">
    <location>
        <begin position="206"/>
        <end position="229"/>
    </location>
</feature>
<evidence type="ECO:0000313" key="2">
    <source>
        <dbReference type="EMBL" id="ODM07515.1"/>
    </source>
</evidence>
<organism evidence="2 3">
    <name type="scientific">Eisenbergiella tayi</name>
    <dbReference type="NCBI Taxonomy" id="1432052"/>
    <lineage>
        <taxon>Bacteria</taxon>
        <taxon>Bacillati</taxon>
        <taxon>Bacillota</taxon>
        <taxon>Clostridia</taxon>
        <taxon>Lachnospirales</taxon>
        <taxon>Lachnospiraceae</taxon>
        <taxon>Eisenbergiella</taxon>
    </lineage>
</organism>
<dbReference type="RefSeq" id="WP_069153144.1">
    <property type="nucleotide sequence ID" value="NZ_MCGH01000002.1"/>
</dbReference>
<evidence type="ECO:0000313" key="3">
    <source>
        <dbReference type="Proteomes" id="UP000094067"/>
    </source>
</evidence>
<feature type="transmembrane region" description="Helical" evidence="1">
    <location>
        <begin position="168"/>
        <end position="186"/>
    </location>
</feature>
<keyword evidence="1" id="KW-0812">Transmembrane</keyword>
<dbReference type="PATRIC" id="fig|1432052.4.peg.3792"/>
<reference evidence="2 3" key="1">
    <citation type="submission" date="2016-07" db="EMBL/GenBank/DDBJ databases">
        <title>Characterization of isolates of Eisenbergiella tayi derived from blood cultures, using whole genome sequencing.</title>
        <authorList>
            <person name="Burdz T."/>
            <person name="Wiebe D."/>
            <person name="Huynh C."/>
            <person name="Bernard K."/>
        </authorList>
    </citation>
    <scope>NUCLEOTIDE SEQUENCE [LARGE SCALE GENOMIC DNA]</scope>
    <source>
        <strain evidence="2 3">NML 110608</strain>
    </source>
</reference>
<evidence type="ECO:0000256" key="1">
    <source>
        <dbReference type="SAM" id="Phobius"/>
    </source>
</evidence>
<gene>
    <name evidence="2" type="ORF">BEI61_03405</name>
</gene>
<accession>A0A1E3AFJ7</accession>
<keyword evidence="1" id="KW-0472">Membrane</keyword>
<dbReference type="Proteomes" id="UP000094067">
    <property type="component" value="Unassembled WGS sequence"/>
</dbReference>
<keyword evidence="1" id="KW-1133">Transmembrane helix</keyword>
<proteinExistence type="predicted"/>
<protein>
    <submittedName>
        <fullName evidence="2">ABC-2 family transporter protein</fullName>
    </submittedName>
</protein>
<sequence>MKAARVSFMQMMLFIRRDMMLFASCAAPLLAGVFFRFAVPVMERALVSWTGRTEVLAPYYGLFDLIFSMLAPIMFCFVTAMVVLEEHDDHIENYLFITTLGRKGYLISRIFLPVVIAFIMTVILLPVFKLTALSAVEVLLLSGTGALQGIIIALLIVTLSTNKLEGMAVTKMSTLTILGAFAPYFVRGRISYILSFLPSFWIGKTIYDHKIIFMLPAILAAFLWIYILMKKFLRKLS</sequence>